<evidence type="ECO:0008006" key="5">
    <source>
        <dbReference type="Google" id="ProtNLM"/>
    </source>
</evidence>
<evidence type="ECO:0000256" key="1">
    <source>
        <dbReference type="SAM" id="MobiDB-lite"/>
    </source>
</evidence>
<sequence length="292" mass="32409">MKHQLIKGLAVALAGIATLFSTQSTTSAASQYSAKRSREVKLIWRKAMGRHAFTAPTGARFSKHLGTRYGYNTETANVTWYTDAHEKLYLKNLNMYSIYYHVTNSDQSLQGWIWKGYLKPATNDNSGTNPNNSNDGTSNNGSTSSSGSSTNSTSSSVPNSTSQELAGFFAGTQSNPQLQKIANQYPKYVNKDYELIRWAHKTYPEVVRYATFMFLDSNNDFVDANILRKQLIANQMSFKDYVTKVTVSDDSGQDRINSFPNSQIGAYAFSNKSSLYGQGVIIIVRNGQLPNS</sequence>
<evidence type="ECO:0000313" key="3">
    <source>
        <dbReference type="EMBL" id="MFD1124114.1"/>
    </source>
</evidence>
<protein>
    <recommendedName>
        <fullName evidence="5">D-alanyl-D-alanine carboxypeptidase</fullName>
    </recommendedName>
</protein>
<reference evidence="4" key="1">
    <citation type="journal article" date="2019" name="Int. J. Syst. Evol. Microbiol.">
        <title>The Global Catalogue of Microorganisms (GCM) 10K type strain sequencing project: providing services to taxonomists for standard genome sequencing and annotation.</title>
        <authorList>
            <consortium name="The Broad Institute Genomics Platform"/>
            <consortium name="The Broad Institute Genome Sequencing Center for Infectious Disease"/>
            <person name="Wu L."/>
            <person name="Ma J."/>
        </authorList>
    </citation>
    <scope>NUCLEOTIDE SEQUENCE [LARGE SCALE GENOMIC DNA]</scope>
    <source>
        <strain evidence="4">CCUG 71848</strain>
    </source>
</reference>
<accession>A0ABW3PBZ5</accession>
<gene>
    <name evidence="3" type="ORF">ACFQ22_01890</name>
</gene>
<feature type="signal peptide" evidence="2">
    <location>
        <begin position="1"/>
        <end position="28"/>
    </location>
</feature>
<name>A0ABW3PBZ5_9LACO</name>
<dbReference type="Proteomes" id="UP001597156">
    <property type="component" value="Unassembled WGS sequence"/>
</dbReference>
<comment type="caution">
    <text evidence="3">The sequence shown here is derived from an EMBL/GenBank/DDBJ whole genome shotgun (WGS) entry which is preliminary data.</text>
</comment>
<proteinExistence type="predicted"/>
<evidence type="ECO:0000256" key="2">
    <source>
        <dbReference type="SAM" id="SignalP"/>
    </source>
</evidence>
<feature type="chain" id="PRO_5047030107" description="D-alanyl-D-alanine carboxypeptidase" evidence="2">
    <location>
        <begin position="29"/>
        <end position="292"/>
    </location>
</feature>
<keyword evidence="4" id="KW-1185">Reference proteome</keyword>
<keyword evidence="2" id="KW-0732">Signal</keyword>
<organism evidence="3 4">
    <name type="scientific">Lentilactobacillus raoultii</name>
    <dbReference type="NCBI Taxonomy" id="1987503"/>
    <lineage>
        <taxon>Bacteria</taxon>
        <taxon>Bacillati</taxon>
        <taxon>Bacillota</taxon>
        <taxon>Bacilli</taxon>
        <taxon>Lactobacillales</taxon>
        <taxon>Lactobacillaceae</taxon>
        <taxon>Lentilactobacillus</taxon>
    </lineage>
</organism>
<dbReference type="RefSeq" id="WP_121977719.1">
    <property type="nucleotide sequence ID" value="NZ_JBHTLH010000005.1"/>
</dbReference>
<feature type="region of interest" description="Disordered" evidence="1">
    <location>
        <begin position="124"/>
        <end position="161"/>
    </location>
</feature>
<dbReference type="EMBL" id="JBHTLH010000005">
    <property type="protein sequence ID" value="MFD1124114.1"/>
    <property type="molecule type" value="Genomic_DNA"/>
</dbReference>
<evidence type="ECO:0000313" key="4">
    <source>
        <dbReference type="Proteomes" id="UP001597156"/>
    </source>
</evidence>